<reference evidence="1" key="1">
    <citation type="submission" date="2025-08" db="UniProtKB">
        <authorList>
            <consortium name="Ensembl"/>
        </authorList>
    </citation>
    <scope>IDENTIFICATION</scope>
</reference>
<evidence type="ECO:0000313" key="2">
    <source>
        <dbReference type="Proteomes" id="UP000694568"/>
    </source>
</evidence>
<reference evidence="1" key="2">
    <citation type="submission" date="2025-09" db="UniProtKB">
        <authorList>
            <consortium name="Ensembl"/>
        </authorList>
    </citation>
    <scope>IDENTIFICATION</scope>
</reference>
<sequence length="76" mass="8389">IQVGKNDCTVKTHLFSPAANISRSEDQFLCSICLDVFNEPVSTPCYWFGTCTPVSWVVVLCLTHPPPQPTSLHTPL</sequence>
<dbReference type="Ensembl" id="ENSSLUT00000013072.1">
    <property type="protein sequence ID" value="ENSSLUP00000012641.1"/>
    <property type="gene ID" value="ENSSLUG00000006001.1"/>
</dbReference>
<dbReference type="SUPFAM" id="SSF57850">
    <property type="entry name" value="RING/U-box"/>
    <property type="match status" value="1"/>
</dbReference>
<keyword evidence="2" id="KW-1185">Reference proteome</keyword>
<protein>
    <submittedName>
        <fullName evidence="1">Uncharacterized protein</fullName>
    </submittedName>
</protein>
<name>A0A8C9XLG0_SANLU</name>
<accession>A0A8C9XLG0</accession>
<evidence type="ECO:0000313" key="1">
    <source>
        <dbReference type="Ensembl" id="ENSSLUP00000012641.1"/>
    </source>
</evidence>
<proteinExistence type="predicted"/>
<dbReference type="Proteomes" id="UP000694568">
    <property type="component" value="Unplaced"/>
</dbReference>
<organism evidence="1 2">
    <name type="scientific">Sander lucioperca</name>
    <name type="common">Pike-perch</name>
    <name type="synonym">Perca lucioperca</name>
    <dbReference type="NCBI Taxonomy" id="283035"/>
    <lineage>
        <taxon>Eukaryota</taxon>
        <taxon>Metazoa</taxon>
        <taxon>Chordata</taxon>
        <taxon>Craniata</taxon>
        <taxon>Vertebrata</taxon>
        <taxon>Euteleostomi</taxon>
        <taxon>Actinopterygii</taxon>
        <taxon>Neopterygii</taxon>
        <taxon>Teleostei</taxon>
        <taxon>Neoteleostei</taxon>
        <taxon>Acanthomorphata</taxon>
        <taxon>Eupercaria</taxon>
        <taxon>Perciformes</taxon>
        <taxon>Percoidei</taxon>
        <taxon>Percidae</taxon>
        <taxon>Luciopercinae</taxon>
        <taxon>Sander</taxon>
    </lineage>
</organism>
<dbReference type="Gene3D" id="3.30.40.10">
    <property type="entry name" value="Zinc/RING finger domain, C3HC4 (zinc finger)"/>
    <property type="match status" value="1"/>
</dbReference>
<dbReference type="InterPro" id="IPR013083">
    <property type="entry name" value="Znf_RING/FYVE/PHD"/>
</dbReference>
<dbReference type="AlphaFoldDB" id="A0A8C9XLG0"/>